<evidence type="ECO:0000256" key="7">
    <source>
        <dbReference type="RuleBase" id="RU367016"/>
    </source>
</evidence>
<protein>
    <submittedName>
        <fullName evidence="9">DedA family protein</fullName>
    </submittedName>
</protein>
<feature type="transmembrane region" description="Helical" evidence="7">
    <location>
        <begin position="122"/>
        <end position="143"/>
    </location>
</feature>
<accession>A0AAT9G404</accession>
<dbReference type="EMBL" id="AP028961">
    <property type="protein sequence ID" value="BET44457.1"/>
    <property type="molecule type" value="Genomic_DNA"/>
</dbReference>
<dbReference type="InterPro" id="IPR032816">
    <property type="entry name" value="VTT_dom"/>
</dbReference>
<keyword evidence="3" id="KW-1003">Cell membrane</keyword>
<evidence type="ECO:0000313" key="9">
    <source>
        <dbReference type="EMBL" id="BET44457.1"/>
    </source>
</evidence>
<name>A0AAT9G404_9ENTR</name>
<keyword evidence="5 7" id="KW-1133">Transmembrane helix</keyword>
<proteinExistence type="inferred from homology"/>
<evidence type="ECO:0000256" key="1">
    <source>
        <dbReference type="ARBA" id="ARBA00004651"/>
    </source>
</evidence>
<feature type="transmembrane region" description="Helical" evidence="7">
    <location>
        <begin position="187"/>
        <end position="212"/>
    </location>
</feature>
<evidence type="ECO:0000256" key="5">
    <source>
        <dbReference type="ARBA" id="ARBA00022989"/>
    </source>
</evidence>
<organism evidence="9">
    <name type="scientific">Candidatus Aschnera chinzeii</name>
    <dbReference type="NCBI Taxonomy" id="1485666"/>
    <lineage>
        <taxon>Bacteria</taxon>
        <taxon>Pseudomonadati</taxon>
        <taxon>Pseudomonadota</taxon>
        <taxon>Gammaproteobacteria</taxon>
        <taxon>Enterobacterales</taxon>
        <taxon>Enterobacteriaceae</taxon>
        <taxon>Candidatus Aschnera</taxon>
    </lineage>
</organism>
<comment type="similarity">
    <text evidence="2 7">Belongs to the DedA family.</text>
</comment>
<feature type="transmembrane region" description="Helical" evidence="7">
    <location>
        <begin position="155"/>
        <end position="175"/>
    </location>
</feature>
<evidence type="ECO:0000259" key="8">
    <source>
        <dbReference type="Pfam" id="PF09335"/>
    </source>
</evidence>
<feature type="transmembrane region" description="Helical" evidence="7">
    <location>
        <begin position="26"/>
        <end position="48"/>
    </location>
</feature>
<sequence>MDIFKKLFFFITQYDLMNIINHNKLWMIYIILSIILILENGFLFAAFLPGDTLLMLSGVLIAKGVLSFIPTVIIYTCAASLGYWIGFLQGRWFSITKLAQYWLKQIPYKYYNKTNYLIHQKGIYAILIARFLAVIRTIMPILIGMSNISNKKFQLFNWLSSFLWNMSIITFSYMLNQIDYIKKYENIILNVLFFTSVILITFGITIIIIIILKYIKK</sequence>
<evidence type="ECO:0000256" key="2">
    <source>
        <dbReference type="ARBA" id="ARBA00010792"/>
    </source>
</evidence>
<gene>
    <name evidence="9" type="ORF">ACHINZ_1270</name>
</gene>
<reference evidence="9" key="1">
    <citation type="journal article" date="2023" name="Front. Microbiol.">
        <title>Genome analysis of Candidatus Aschnera chinzeii, the bacterial endosymbiont of the blood-sucking bat fly Penicillidia jenynsii (Insecta: Diptera: Nycteribiidae).</title>
        <authorList>
            <person name="Koga R."/>
            <person name="Moriyama M."/>
            <person name="Nozaki T."/>
            <person name="Fukatsu T."/>
        </authorList>
    </citation>
    <scope>NUCLEOTIDE SEQUENCE</scope>
    <source>
        <strain evidence="9">Kw-01</strain>
    </source>
</reference>
<dbReference type="PANTHER" id="PTHR30353">
    <property type="entry name" value="INNER MEMBRANE PROTEIN DEDA-RELATED"/>
    <property type="match status" value="1"/>
</dbReference>
<keyword evidence="4 7" id="KW-0812">Transmembrane</keyword>
<evidence type="ECO:0000256" key="3">
    <source>
        <dbReference type="ARBA" id="ARBA00022475"/>
    </source>
</evidence>
<dbReference type="InterPro" id="IPR032818">
    <property type="entry name" value="DedA-like"/>
</dbReference>
<dbReference type="Pfam" id="PF09335">
    <property type="entry name" value="VTT_dom"/>
    <property type="match status" value="1"/>
</dbReference>
<keyword evidence="7" id="KW-0997">Cell inner membrane</keyword>
<evidence type="ECO:0000256" key="4">
    <source>
        <dbReference type="ARBA" id="ARBA00022692"/>
    </source>
</evidence>
<dbReference type="PANTHER" id="PTHR30353:SF11">
    <property type="entry name" value="INNER MEMBRANE PROTEIN YQJA"/>
    <property type="match status" value="1"/>
</dbReference>
<reference evidence="9" key="2">
    <citation type="submission" date="2023-10" db="EMBL/GenBank/DDBJ databases">
        <authorList>
            <person name="Koga R."/>
            <person name="Fukatsu T."/>
        </authorList>
    </citation>
    <scope>NUCLEOTIDE SEQUENCE</scope>
    <source>
        <strain evidence="9">Kw-01</strain>
    </source>
</reference>
<keyword evidence="6 7" id="KW-0472">Membrane</keyword>
<dbReference type="AlphaFoldDB" id="A0AAT9G404"/>
<comment type="subcellular location">
    <subcellularLocation>
        <location evidence="7">Cell inner membrane</location>
        <topology evidence="7">Multi-pass membrane protein</topology>
    </subcellularLocation>
    <subcellularLocation>
        <location evidence="1">Cell membrane</location>
        <topology evidence="1">Multi-pass membrane protein</topology>
    </subcellularLocation>
</comment>
<feature type="domain" description="VTT" evidence="8">
    <location>
        <begin position="48"/>
        <end position="173"/>
    </location>
</feature>
<dbReference type="GO" id="GO:0005886">
    <property type="term" value="C:plasma membrane"/>
    <property type="evidence" value="ECO:0007669"/>
    <property type="project" value="UniProtKB-SubCell"/>
</dbReference>
<evidence type="ECO:0000256" key="6">
    <source>
        <dbReference type="ARBA" id="ARBA00023136"/>
    </source>
</evidence>
<feature type="transmembrane region" description="Helical" evidence="7">
    <location>
        <begin position="60"/>
        <end position="85"/>
    </location>
</feature>